<dbReference type="GO" id="GO:0030677">
    <property type="term" value="C:ribonuclease P complex"/>
    <property type="evidence" value="ECO:0007669"/>
    <property type="project" value="InterPro"/>
</dbReference>
<organism evidence="11 12">
    <name type="scientific">Phlebotomus papatasi</name>
    <name type="common">Sandfly</name>
    <dbReference type="NCBI Taxonomy" id="29031"/>
    <lineage>
        <taxon>Eukaryota</taxon>
        <taxon>Metazoa</taxon>
        <taxon>Ecdysozoa</taxon>
        <taxon>Arthropoda</taxon>
        <taxon>Hexapoda</taxon>
        <taxon>Insecta</taxon>
        <taxon>Pterygota</taxon>
        <taxon>Neoptera</taxon>
        <taxon>Endopterygota</taxon>
        <taxon>Diptera</taxon>
        <taxon>Nematocera</taxon>
        <taxon>Psychodoidea</taxon>
        <taxon>Psychodidae</taxon>
        <taxon>Phlebotomus</taxon>
        <taxon>Phlebotomus</taxon>
    </lineage>
</organism>
<evidence type="ECO:0000256" key="5">
    <source>
        <dbReference type="ARBA" id="ARBA00022490"/>
    </source>
</evidence>
<dbReference type="InterPro" id="IPR036980">
    <property type="entry name" value="RNase_P/MRP_Rpp29_sf"/>
</dbReference>
<evidence type="ECO:0000256" key="7">
    <source>
        <dbReference type="ARBA" id="ARBA00022722"/>
    </source>
</evidence>
<dbReference type="GO" id="GO:0000172">
    <property type="term" value="C:ribonuclease MRP complex"/>
    <property type="evidence" value="ECO:0007669"/>
    <property type="project" value="InterPro"/>
</dbReference>
<keyword evidence="12" id="KW-1185">Reference proteome</keyword>
<dbReference type="GO" id="GO:0001682">
    <property type="term" value="P:tRNA 5'-leader removal"/>
    <property type="evidence" value="ECO:0007669"/>
    <property type="project" value="InterPro"/>
</dbReference>
<sequence>MSSKHFICQRKGVSLDDAEMLHDLWSQYAEGFLKQHNINEDNVKSRSDLKDIVQKMELIGAKIEIKKAKCSSIVGTRGIIIMDSKNMLTLVNLAGRVIHLPKIDCVFEMSIGNLTLLVFGKFLTMRIADRCVKTYKNVLSHEL</sequence>
<comment type="function">
    <text evidence="1">Component of ribonuclease P, a ribonucleoprotein complex that generates mature tRNA molecules by cleaving their 5'-ends.</text>
</comment>
<dbReference type="PANTHER" id="PTHR13348">
    <property type="entry name" value="RIBONUCLEASE P SUBUNIT P29"/>
    <property type="match status" value="1"/>
</dbReference>
<evidence type="ECO:0000256" key="9">
    <source>
        <dbReference type="ARBA" id="ARBA00022801"/>
    </source>
</evidence>
<dbReference type="Pfam" id="PF01868">
    <property type="entry name" value="RNase_P-MRP_p29"/>
    <property type="match status" value="1"/>
</dbReference>
<dbReference type="VEuPathDB" id="VectorBase:PPAI002152"/>
<evidence type="ECO:0000256" key="8">
    <source>
        <dbReference type="ARBA" id="ARBA00022759"/>
    </source>
</evidence>
<dbReference type="Gene3D" id="2.30.30.210">
    <property type="entry name" value="Ribonuclease P/MRP, subunit p29"/>
    <property type="match status" value="1"/>
</dbReference>
<evidence type="ECO:0000313" key="11">
    <source>
        <dbReference type="EnsemblMetazoa" id="PPAI002152-PA"/>
    </source>
</evidence>
<dbReference type="VEuPathDB" id="VectorBase:PPAPM1_009666"/>
<evidence type="ECO:0000256" key="2">
    <source>
        <dbReference type="ARBA" id="ARBA00004123"/>
    </source>
</evidence>
<dbReference type="Proteomes" id="UP000092462">
    <property type="component" value="Unassembled WGS sequence"/>
</dbReference>
<keyword evidence="8" id="KW-0255">Endonuclease</keyword>
<evidence type="ECO:0000256" key="6">
    <source>
        <dbReference type="ARBA" id="ARBA00022694"/>
    </source>
</evidence>
<reference evidence="11" key="1">
    <citation type="submission" date="2022-08" db="UniProtKB">
        <authorList>
            <consortium name="EnsemblMetazoa"/>
        </authorList>
    </citation>
    <scope>IDENTIFICATION</scope>
    <source>
        <strain evidence="11">Israel</strain>
    </source>
</reference>
<evidence type="ECO:0000313" key="12">
    <source>
        <dbReference type="Proteomes" id="UP000092462"/>
    </source>
</evidence>
<dbReference type="GO" id="GO:0033204">
    <property type="term" value="F:ribonuclease P RNA binding"/>
    <property type="evidence" value="ECO:0007669"/>
    <property type="project" value="InterPro"/>
</dbReference>
<dbReference type="SUPFAM" id="SSF101744">
    <property type="entry name" value="Rof/RNase P subunit-like"/>
    <property type="match status" value="1"/>
</dbReference>
<dbReference type="InterPro" id="IPR023538">
    <property type="entry name" value="RNP1"/>
</dbReference>
<comment type="subcellular location">
    <subcellularLocation>
        <location evidence="2">Nucleus</location>
    </subcellularLocation>
</comment>
<dbReference type="PANTHER" id="PTHR13348:SF0">
    <property type="entry name" value="RIBONUCLEASE P PROTEIN SUBUNIT P29"/>
    <property type="match status" value="1"/>
</dbReference>
<dbReference type="InterPro" id="IPR002730">
    <property type="entry name" value="Rpp29/RNP1"/>
</dbReference>
<dbReference type="HAMAP" id="MF_00754">
    <property type="entry name" value="RNase_P_1"/>
    <property type="match status" value="1"/>
</dbReference>
<comment type="subunit">
    <text evidence="10">Component of nuclear RNase P and RNase MRP ribonucleoproteins. RNase P consists of a catalytic RNA moiety and 10 different protein chains; POP1, POP4, POP5, POP7, RPP14, RPP21, RPP25, RPP30, RPP38 and RPP40. Within the RNase P complex, POP1, POP7 and RPP25 form the 'finger' subcomplex, POP5, RPP14, RPP40 and homodimeric RPP30 form the 'palm' subcomplex, and RPP21, POP4 and RPP38 form the 'wrist' subcomplex. All subunits of the RNase P complex interact with the catalytic RNA. Several subunits of RNase P are also part of the RNase MRP complex. RNase MRP consists of a catalytic RNA moiety and about 8 protein subunits; POP1, POP7, RPP25, RPP30, RPP38, RPP40 and possibly also POP4 and POP5.</text>
</comment>
<dbReference type="InterPro" id="IPR023534">
    <property type="entry name" value="Rof/RNase_P-like"/>
</dbReference>
<keyword evidence="6" id="KW-0819">tRNA processing</keyword>
<dbReference type="GO" id="GO:0006364">
    <property type="term" value="P:rRNA processing"/>
    <property type="evidence" value="ECO:0007669"/>
    <property type="project" value="TreeGrafter"/>
</dbReference>
<dbReference type="GO" id="GO:0005634">
    <property type="term" value="C:nucleus"/>
    <property type="evidence" value="ECO:0007669"/>
    <property type="project" value="UniProtKB-SubCell"/>
</dbReference>
<dbReference type="SMART" id="SM00538">
    <property type="entry name" value="POP4"/>
    <property type="match status" value="1"/>
</dbReference>
<evidence type="ECO:0000256" key="1">
    <source>
        <dbReference type="ARBA" id="ARBA00002435"/>
    </source>
</evidence>
<name>A0A1B0GM80_PHLPP</name>
<keyword evidence="7" id="KW-0540">Nuclease</keyword>
<evidence type="ECO:0000256" key="4">
    <source>
        <dbReference type="ARBA" id="ARBA00016225"/>
    </source>
</evidence>
<dbReference type="EnsemblMetazoa" id="PPAI002152-RA">
    <property type="protein sequence ID" value="PPAI002152-PA"/>
    <property type="gene ID" value="PPAI002152"/>
</dbReference>
<keyword evidence="9" id="KW-0378">Hydrolase</keyword>
<dbReference type="InterPro" id="IPR016848">
    <property type="entry name" value="RNase_P/MRP_Rpp29-subunit"/>
</dbReference>
<evidence type="ECO:0000256" key="10">
    <source>
        <dbReference type="ARBA" id="ARBA00046486"/>
    </source>
</evidence>
<dbReference type="GO" id="GO:0016787">
    <property type="term" value="F:hydrolase activity"/>
    <property type="evidence" value="ECO:0007669"/>
    <property type="project" value="UniProtKB-KW"/>
</dbReference>
<proteinExistence type="inferred from homology"/>
<dbReference type="GO" id="GO:0004519">
    <property type="term" value="F:endonuclease activity"/>
    <property type="evidence" value="ECO:0007669"/>
    <property type="project" value="UniProtKB-KW"/>
</dbReference>
<dbReference type="AlphaFoldDB" id="A0A1B0GM80"/>
<dbReference type="EMBL" id="AJVK01024048">
    <property type="status" value="NOT_ANNOTATED_CDS"/>
    <property type="molecule type" value="Genomic_DNA"/>
</dbReference>
<evidence type="ECO:0000256" key="3">
    <source>
        <dbReference type="ARBA" id="ARBA00006181"/>
    </source>
</evidence>
<protein>
    <recommendedName>
        <fullName evidence="4">Ribonuclease P protein subunit p29</fullName>
    </recommendedName>
</protein>
<accession>A0A1B0GM80</accession>
<comment type="similarity">
    <text evidence="3">Belongs to the eukaryotic/archaeal RNase P protein component 1 family.</text>
</comment>
<keyword evidence="5" id="KW-0963">Cytoplasm</keyword>